<dbReference type="SUPFAM" id="SSF141371">
    <property type="entry name" value="PilZ domain-like"/>
    <property type="match status" value="1"/>
</dbReference>
<dbReference type="EMBL" id="BPQO01000003">
    <property type="protein sequence ID" value="GJD87537.1"/>
    <property type="molecule type" value="Genomic_DNA"/>
</dbReference>
<dbReference type="RefSeq" id="WP_238229604.1">
    <property type="nucleotide sequence ID" value="NZ_BPQO01000003.1"/>
</dbReference>
<reference evidence="3" key="1">
    <citation type="journal article" date="2016" name="Front. Microbiol.">
        <title>Genome Sequence of the Piezophilic, Mesophilic Sulfate-Reducing Bacterium Desulfovibrio indicus J2T.</title>
        <authorList>
            <person name="Cao J."/>
            <person name="Maignien L."/>
            <person name="Shao Z."/>
            <person name="Alain K."/>
            <person name="Jebbar M."/>
        </authorList>
    </citation>
    <scope>NUCLEOTIDE SEQUENCE</scope>
    <source>
        <strain evidence="3">DSM 16372</strain>
    </source>
</reference>
<keyword evidence="4" id="KW-1185">Reference proteome</keyword>
<dbReference type="Pfam" id="PF07238">
    <property type="entry name" value="PilZ"/>
    <property type="match status" value="1"/>
</dbReference>
<accession>A0AAV4ZH46</accession>
<reference evidence="3" key="2">
    <citation type="submission" date="2021-08" db="EMBL/GenBank/DDBJ databases">
        <authorList>
            <person name="Tani A."/>
            <person name="Ola A."/>
            <person name="Ogura Y."/>
            <person name="Katsura K."/>
            <person name="Hayashi T."/>
        </authorList>
    </citation>
    <scope>NUCLEOTIDE SEQUENCE</scope>
    <source>
        <strain evidence="3">DSM 16372</strain>
    </source>
</reference>
<proteinExistence type="predicted"/>
<feature type="domain" description="PilZ" evidence="2">
    <location>
        <begin position="43"/>
        <end position="114"/>
    </location>
</feature>
<evidence type="ECO:0000313" key="3">
    <source>
        <dbReference type="EMBL" id="GJD87537.1"/>
    </source>
</evidence>
<dbReference type="Proteomes" id="UP001055247">
    <property type="component" value="Unassembled WGS sequence"/>
</dbReference>
<feature type="compositionally biased region" description="Gly residues" evidence="1">
    <location>
        <begin position="14"/>
        <end position="27"/>
    </location>
</feature>
<feature type="region of interest" description="Disordered" evidence="1">
    <location>
        <begin position="13"/>
        <end position="42"/>
    </location>
</feature>
<dbReference type="GO" id="GO:0035438">
    <property type="term" value="F:cyclic-di-GMP binding"/>
    <property type="evidence" value="ECO:0007669"/>
    <property type="project" value="InterPro"/>
</dbReference>
<comment type="caution">
    <text evidence="3">The sequence shown here is derived from an EMBL/GenBank/DDBJ whole genome shotgun (WGS) entry which is preliminary data.</text>
</comment>
<name>A0AAV4ZH46_9HYPH</name>
<gene>
    <name evidence="3" type="ORF">BHAOGJBA_1041</name>
</gene>
<evidence type="ECO:0000313" key="4">
    <source>
        <dbReference type="Proteomes" id="UP001055247"/>
    </source>
</evidence>
<organism evidence="3 4">
    <name type="scientific">Methylobacterium hispanicum</name>
    <dbReference type="NCBI Taxonomy" id="270350"/>
    <lineage>
        <taxon>Bacteria</taxon>
        <taxon>Pseudomonadati</taxon>
        <taxon>Pseudomonadota</taxon>
        <taxon>Alphaproteobacteria</taxon>
        <taxon>Hyphomicrobiales</taxon>
        <taxon>Methylobacteriaceae</taxon>
        <taxon>Methylobacterium</taxon>
    </lineage>
</organism>
<protein>
    <recommendedName>
        <fullName evidence="2">PilZ domain-containing protein</fullName>
    </recommendedName>
</protein>
<dbReference type="InterPro" id="IPR009875">
    <property type="entry name" value="PilZ_domain"/>
</dbReference>
<evidence type="ECO:0000256" key="1">
    <source>
        <dbReference type="SAM" id="MobiDB-lite"/>
    </source>
</evidence>
<dbReference type="AlphaFoldDB" id="A0AAV4ZH46"/>
<evidence type="ECO:0000259" key="2">
    <source>
        <dbReference type="Pfam" id="PF07238"/>
    </source>
</evidence>
<sequence>MLAAGRAARVADGAGMGEAGGENGGAEGAARPPAAAVPPRPKRHRLIQQGRIVLGDSLVPCVIHDLSRAGAKIHLAARVELPGTFDLVIAGHDLRTVRASLRWRRGAFAGLAFLSPLP</sequence>